<dbReference type="Proteomes" id="UP000095767">
    <property type="component" value="Unassembled WGS sequence"/>
</dbReference>
<reference evidence="2 3" key="1">
    <citation type="submission" date="2016-09" db="EMBL/GenBank/DDBJ databases">
        <title>The draft genome of Dichanthelium oligosanthes: A C3 panicoid grass species.</title>
        <authorList>
            <person name="Studer A.J."/>
            <person name="Schnable J.C."/>
            <person name="Brutnell T.P."/>
        </authorList>
    </citation>
    <scope>NUCLEOTIDE SEQUENCE [LARGE SCALE GENOMIC DNA]</scope>
    <source>
        <strain evidence="3">cv. Kellogg 1175</strain>
        <tissue evidence="2">Leaf</tissue>
    </source>
</reference>
<keyword evidence="3" id="KW-1185">Reference proteome</keyword>
<evidence type="ECO:0000313" key="3">
    <source>
        <dbReference type="Proteomes" id="UP000095767"/>
    </source>
</evidence>
<accession>A0A1E5VZ66</accession>
<evidence type="ECO:0000256" key="1">
    <source>
        <dbReference type="SAM" id="MobiDB-lite"/>
    </source>
</evidence>
<sequence length="79" mass="8514">MCASSLGTKEGTKQTPKTCLTSQPATIDSTPPLLIKFVQTCAGLSTARFVHEIGRYYDPESALSVDECHALRTIPINAM</sequence>
<feature type="compositionally biased region" description="Polar residues" evidence="1">
    <location>
        <begin position="13"/>
        <end position="23"/>
    </location>
</feature>
<gene>
    <name evidence="2" type="ORF">BAE44_0008574</name>
</gene>
<dbReference type="EMBL" id="LWDX02025757">
    <property type="protein sequence ID" value="OEL30406.1"/>
    <property type="molecule type" value="Genomic_DNA"/>
</dbReference>
<comment type="caution">
    <text evidence="2">The sequence shown here is derived from an EMBL/GenBank/DDBJ whole genome shotgun (WGS) entry which is preliminary data.</text>
</comment>
<name>A0A1E5VZ66_9POAL</name>
<organism evidence="2 3">
    <name type="scientific">Dichanthelium oligosanthes</name>
    <dbReference type="NCBI Taxonomy" id="888268"/>
    <lineage>
        <taxon>Eukaryota</taxon>
        <taxon>Viridiplantae</taxon>
        <taxon>Streptophyta</taxon>
        <taxon>Embryophyta</taxon>
        <taxon>Tracheophyta</taxon>
        <taxon>Spermatophyta</taxon>
        <taxon>Magnoliopsida</taxon>
        <taxon>Liliopsida</taxon>
        <taxon>Poales</taxon>
        <taxon>Poaceae</taxon>
        <taxon>PACMAD clade</taxon>
        <taxon>Panicoideae</taxon>
        <taxon>Panicodae</taxon>
        <taxon>Paniceae</taxon>
        <taxon>Dichantheliinae</taxon>
        <taxon>Dichanthelium</taxon>
    </lineage>
</organism>
<protein>
    <submittedName>
        <fullName evidence="2">Uncharacterized protein</fullName>
    </submittedName>
</protein>
<feature type="region of interest" description="Disordered" evidence="1">
    <location>
        <begin position="1"/>
        <end position="23"/>
    </location>
</feature>
<evidence type="ECO:0000313" key="2">
    <source>
        <dbReference type="EMBL" id="OEL30406.1"/>
    </source>
</evidence>
<proteinExistence type="predicted"/>
<dbReference type="AlphaFoldDB" id="A0A1E5VZ66"/>